<keyword evidence="2" id="KW-0472">Membrane</keyword>
<reference evidence="3 4" key="1">
    <citation type="submission" date="2021-04" db="EMBL/GenBank/DDBJ databases">
        <title>Metabacillus sp. strain KIGAM252 whole genome sequence.</title>
        <authorList>
            <person name="Seo M.-J."/>
            <person name="Cho E.-S."/>
            <person name="Hwang C.Y."/>
            <person name="Yoon D.J."/>
        </authorList>
    </citation>
    <scope>NUCLEOTIDE SEQUENCE [LARGE SCALE GENOMIC DNA]</scope>
    <source>
        <strain evidence="3 4">KIGAM252</strain>
    </source>
</reference>
<feature type="coiled-coil region" evidence="1">
    <location>
        <begin position="173"/>
        <end position="235"/>
    </location>
</feature>
<comment type="caution">
    <text evidence="3">The sequence shown here is derived from an EMBL/GenBank/DDBJ whole genome shotgun (WGS) entry which is preliminary data.</text>
</comment>
<protein>
    <submittedName>
        <fullName evidence="3">Uncharacterized protein</fullName>
    </submittedName>
</protein>
<dbReference type="SUPFAM" id="SSF58100">
    <property type="entry name" value="Bacterial hemolysins"/>
    <property type="match status" value="1"/>
</dbReference>
<gene>
    <name evidence="3" type="ORF">J9317_18225</name>
</gene>
<keyword evidence="2" id="KW-1133">Transmembrane helix</keyword>
<evidence type="ECO:0000313" key="4">
    <source>
        <dbReference type="Proteomes" id="UP000682403"/>
    </source>
</evidence>
<keyword evidence="2" id="KW-0812">Transmembrane</keyword>
<keyword evidence="4" id="KW-1185">Reference proteome</keyword>
<evidence type="ECO:0000256" key="1">
    <source>
        <dbReference type="SAM" id="Coils"/>
    </source>
</evidence>
<dbReference type="RefSeq" id="WP_211561258.1">
    <property type="nucleotide sequence ID" value="NZ_JAGVRK010000001.1"/>
</dbReference>
<feature type="transmembrane region" description="Helical" evidence="2">
    <location>
        <begin position="53"/>
        <end position="71"/>
    </location>
</feature>
<sequence length="391" mass="46336">MRKPDDYLELLVENADPYIRKLKKGFQSTEKNLSTPLTIKNMGKYLVRNMRNYIFWGKFLLPFITGGSLWIPYYPFNTFNTEAKVFFLFCISVSAVLYWRRETLKIMTVPGNEFFNLGAFEKYRKEEYEAFINLIDDQFFSFKKLKEELKIPNITEKYHTLTESRINEHKTYINGLEQTIDSKNEDIQDLKNQLDMLRDELQKNQQDDSAVKTVMEELEQALKVTQKEKEVYSSIVRNSRRNMQMFVDKDFHSDVLREMNFDYDYSVYQLNRKNEYEYLTSSGLNEHLMEKKIIMEEKSNVVIRAHTYKGKTAFGESTVAKLIPISLKKKIVVQLHLSDEDIEILNNELHELNKTAKIKIESTFNLFWTCLLIQHSVDEIKNRLKGAENDE</sequence>
<evidence type="ECO:0000313" key="3">
    <source>
        <dbReference type="EMBL" id="MBS2970683.1"/>
    </source>
</evidence>
<evidence type="ECO:0000256" key="2">
    <source>
        <dbReference type="SAM" id="Phobius"/>
    </source>
</evidence>
<dbReference type="Proteomes" id="UP000682403">
    <property type="component" value="Unassembled WGS sequence"/>
</dbReference>
<name>A0ABS5LJN5_9BACI</name>
<organism evidence="3 4">
    <name type="scientific">Metabacillus flavus</name>
    <dbReference type="NCBI Taxonomy" id="2823519"/>
    <lineage>
        <taxon>Bacteria</taxon>
        <taxon>Bacillati</taxon>
        <taxon>Bacillota</taxon>
        <taxon>Bacilli</taxon>
        <taxon>Bacillales</taxon>
        <taxon>Bacillaceae</taxon>
        <taxon>Metabacillus</taxon>
    </lineage>
</organism>
<proteinExistence type="predicted"/>
<dbReference type="EMBL" id="JAGVRK010000001">
    <property type="protein sequence ID" value="MBS2970683.1"/>
    <property type="molecule type" value="Genomic_DNA"/>
</dbReference>
<accession>A0ABS5LJN5</accession>
<keyword evidence="1" id="KW-0175">Coiled coil</keyword>
<feature type="coiled-coil region" evidence="1">
    <location>
        <begin position="335"/>
        <end position="362"/>
    </location>
</feature>